<keyword evidence="2" id="KW-1185">Reference proteome</keyword>
<dbReference type="PANTHER" id="PTHR48419">
    <property type="entry name" value="SULFOTRANSFERASE DOMAIN-CONTAINING PROTEIN"/>
    <property type="match status" value="1"/>
</dbReference>
<sequence length="319" mass="36167">MATAQSCSAPLGHHMVFTIPRTASHLLLKLLNLPQQHSVYRHSNNQDGYMFLPAAALRFRQSLPGKAIQEWSEEEKTALKDAMQGSFDDWLGLIEEAEKQGKSTFVKEHLNWMASPAAEARLYGHQKSNSSTTTQFQVHWKTQQISDSRKQDNITYLPDAFLLQEVKPTFLIRHPALTFPSCLRTAMDNEGASSVIDGEKIQQWECTYFWSLSLYTFYIESAAEFDRRSFVDGVKYPIVLDAQDLGDEALVRKYAKAVGLDEEKVRFTWKAAEETELARLGKVEKRMKSTILASSGIEEGKLNAALDIEIQRLTKRSKA</sequence>
<dbReference type="InParanoid" id="A0A177C059"/>
<dbReference type="EMBL" id="KV441559">
    <property type="protein sequence ID" value="OAG00279.1"/>
    <property type="molecule type" value="Genomic_DNA"/>
</dbReference>
<organism evidence="1 2">
    <name type="scientific">Paraphaeosphaeria sporulosa</name>
    <dbReference type="NCBI Taxonomy" id="1460663"/>
    <lineage>
        <taxon>Eukaryota</taxon>
        <taxon>Fungi</taxon>
        <taxon>Dikarya</taxon>
        <taxon>Ascomycota</taxon>
        <taxon>Pezizomycotina</taxon>
        <taxon>Dothideomycetes</taxon>
        <taxon>Pleosporomycetidae</taxon>
        <taxon>Pleosporales</taxon>
        <taxon>Massarineae</taxon>
        <taxon>Didymosphaeriaceae</taxon>
        <taxon>Paraphaeosphaeria</taxon>
    </lineage>
</organism>
<protein>
    <recommendedName>
        <fullName evidence="3">P-loop containing nucleoside triphosphate hydrolase protein</fullName>
    </recommendedName>
</protein>
<dbReference type="OrthoDB" id="3650366at2759"/>
<gene>
    <name evidence="1" type="ORF">CC84DRAFT_1199247</name>
</gene>
<dbReference type="RefSeq" id="XP_018030644.1">
    <property type="nucleotide sequence ID" value="XM_018181610.1"/>
</dbReference>
<dbReference type="SUPFAM" id="SSF52540">
    <property type="entry name" value="P-loop containing nucleoside triphosphate hydrolases"/>
    <property type="match status" value="1"/>
</dbReference>
<proteinExistence type="predicted"/>
<dbReference type="InterPro" id="IPR027417">
    <property type="entry name" value="P-loop_NTPase"/>
</dbReference>
<dbReference type="Proteomes" id="UP000077069">
    <property type="component" value="Unassembled WGS sequence"/>
</dbReference>
<name>A0A177C059_9PLEO</name>
<dbReference type="InterPro" id="IPR053226">
    <property type="entry name" value="Pyrrolopyrazine_biosynth_F"/>
</dbReference>
<evidence type="ECO:0008006" key="3">
    <source>
        <dbReference type="Google" id="ProtNLM"/>
    </source>
</evidence>
<dbReference type="GeneID" id="28765096"/>
<dbReference type="PANTHER" id="PTHR48419:SF1">
    <property type="entry name" value="SULFOTRANSFERASE DOMAIN-CONTAINING PROTEIN"/>
    <property type="match status" value="1"/>
</dbReference>
<accession>A0A177C059</accession>
<evidence type="ECO:0000313" key="2">
    <source>
        <dbReference type="Proteomes" id="UP000077069"/>
    </source>
</evidence>
<dbReference type="STRING" id="1460663.A0A177C059"/>
<evidence type="ECO:0000313" key="1">
    <source>
        <dbReference type="EMBL" id="OAG00279.1"/>
    </source>
</evidence>
<reference evidence="1 2" key="1">
    <citation type="submission" date="2016-05" db="EMBL/GenBank/DDBJ databases">
        <title>Comparative analysis of secretome profiles of manganese(II)-oxidizing ascomycete fungi.</title>
        <authorList>
            <consortium name="DOE Joint Genome Institute"/>
            <person name="Zeiner C.A."/>
            <person name="Purvine S.O."/>
            <person name="Zink E.M."/>
            <person name="Wu S."/>
            <person name="Pasa-Tolic L."/>
            <person name="Chaput D.L."/>
            <person name="Haridas S."/>
            <person name="Grigoriev I.V."/>
            <person name="Santelli C.M."/>
            <person name="Hansel C.M."/>
        </authorList>
    </citation>
    <scope>NUCLEOTIDE SEQUENCE [LARGE SCALE GENOMIC DNA]</scope>
    <source>
        <strain evidence="1 2">AP3s5-JAC2a</strain>
    </source>
</reference>
<dbReference type="AlphaFoldDB" id="A0A177C059"/>